<evidence type="ECO:0000313" key="5">
    <source>
        <dbReference type="Proteomes" id="UP000789759"/>
    </source>
</evidence>
<comment type="subcellular location">
    <subcellularLocation>
        <location evidence="1">Cytoplasm</location>
        <location evidence="1">Cytoskeleton</location>
    </subcellularLocation>
</comment>
<keyword evidence="5" id="KW-1185">Reference proteome</keyword>
<evidence type="ECO:0000256" key="3">
    <source>
        <dbReference type="ARBA" id="ARBA00023212"/>
    </source>
</evidence>
<dbReference type="Gene3D" id="3.80.10.10">
    <property type="entry name" value="Ribonuclease Inhibitor"/>
    <property type="match status" value="2"/>
</dbReference>
<dbReference type="InterPro" id="IPR001611">
    <property type="entry name" value="Leu-rich_rpt"/>
</dbReference>
<dbReference type="OrthoDB" id="120976at2759"/>
<accession>A0A9N9P5K3</accession>
<dbReference type="PANTHER" id="PTHR24107:SF2">
    <property type="entry name" value="NLR FAMILY CARD DOMAIN CONTAINING 3"/>
    <property type="match status" value="1"/>
</dbReference>
<dbReference type="InterPro" id="IPR052410">
    <property type="entry name" value="DRC5"/>
</dbReference>
<dbReference type="GO" id="GO:0005856">
    <property type="term" value="C:cytoskeleton"/>
    <property type="evidence" value="ECO:0007669"/>
    <property type="project" value="UniProtKB-SubCell"/>
</dbReference>
<sequence>KIIAEALCVNNTLTSLDLTNNRIGNSFENNEAINVLADALCKIKTLTNLILSNVGLTFEKGQVLAEVLCKNSTLTFLDLSSNRLGYKG</sequence>
<dbReference type="EMBL" id="CAJVQA010027772">
    <property type="protein sequence ID" value="CAG8792754.1"/>
    <property type="molecule type" value="Genomic_DNA"/>
</dbReference>
<dbReference type="SUPFAM" id="SSF52047">
    <property type="entry name" value="RNI-like"/>
    <property type="match status" value="1"/>
</dbReference>
<gene>
    <name evidence="4" type="ORF">CPELLU_LOCUS17117</name>
</gene>
<comment type="caution">
    <text evidence="4">The sequence shown here is derived from an EMBL/GenBank/DDBJ whole genome shotgun (WGS) entry which is preliminary data.</text>
</comment>
<feature type="non-terminal residue" evidence="4">
    <location>
        <position position="88"/>
    </location>
</feature>
<reference evidence="4" key="1">
    <citation type="submission" date="2021-06" db="EMBL/GenBank/DDBJ databases">
        <authorList>
            <person name="Kallberg Y."/>
            <person name="Tangrot J."/>
            <person name="Rosling A."/>
        </authorList>
    </citation>
    <scope>NUCLEOTIDE SEQUENCE</scope>
    <source>
        <strain evidence="4">FL966</strain>
    </source>
</reference>
<name>A0A9N9P5K3_9GLOM</name>
<dbReference type="Proteomes" id="UP000789759">
    <property type="component" value="Unassembled WGS sequence"/>
</dbReference>
<dbReference type="InterPro" id="IPR032675">
    <property type="entry name" value="LRR_dom_sf"/>
</dbReference>
<organism evidence="4 5">
    <name type="scientific">Cetraspora pellucida</name>
    <dbReference type="NCBI Taxonomy" id="1433469"/>
    <lineage>
        <taxon>Eukaryota</taxon>
        <taxon>Fungi</taxon>
        <taxon>Fungi incertae sedis</taxon>
        <taxon>Mucoromycota</taxon>
        <taxon>Glomeromycotina</taxon>
        <taxon>Glomeromycetes</taxon>
        <taxon>Diversisporales</taxon>
        <taxon>Gigasporaceae</taxon>
        <taxon>Cetraspora</taxon>
    </lineage>
</organism>
<protein>
    <submittedName>
        <fullName evidence="4">6444_t:CDS:1</fullName>
    </submittedName>
</protein>
<dbReference type="PANTHER" id="PTHR24107">
    <property type="entry name" value="YNEIN REGULATORY COMPLEX SUBUNIT 5"/>
    <property type="match status" value="1"/>
</dbReference>
<keyword evidence="2" id="KW-0963">Cytoplasm</keyword>
<proteinExistence type="predicted"/>
<evidence type="ECO:0000313" key="4">
    <source>
        <dbReference type="EMBL" id="CAG8792754.1"/>
    </source>
</evidence>
<dbReference type="Pfam" id="PF13516">
    <property type="entry name" value="LRR_6"/>
    <property type="match status" value="2"/>
</dbReference>
<evidence type="ECO:0000256" key="2">
    <source>
        <dbReference type="ARBA" id="ARBA00022490"/>
    </source>
</evidence>
<dbReference type="AlphaFoldDB" id="A0A9N9P5K3"/>
<evidence type="ECO:0000256" key="1">
    <source>
        <dbReference type="ARBA" id="ARBA00004245"/>
    </source>
</evidence>
<keyword evidence="3" id="KW-0206">Cytoskeleton</keyword>